<dbReference type="AlphaFoldDB" id="A0A821W9D3"/>
<keyword evidence="2" id="KW-1185">Reference proteome</keyword>
<organism evidence="1 2">
    <name type="scientific">Rotaria socialis</name>
    <dbReference type="NCBI Taxonomy" id="392032"/>
    <lineage>
        <taxon>Eukaryota</taxon>
        <taxon>Metazoa</taxon>
        <taxon>Spiralia</taxon>
        <taxon>Gnathifera</taxon>
        <taxon>Rotifera</taxon>
        <taxon>Eurotatoria</taxon>
        <taxon>Bdelloidea</taxon>
        <taxon>Philodinida</taxon>
        <taxon>Philodinidae</taxon>
        <taxon>Rotaria</taxon>
    </lineage>
</organism>
<evidence type="ECO:0000313" key="2">
    <source>
        <dbReference type="Proteomes" id="UP000663873"/>
    </source>
</evidence>
<reference evidence="1" key="1">
    <citation type="submission" date="2021-02" db="EMBL/GenBank/DDBJ databases">
        <authorList>
            <person name="Nowell W R."/>
        </authorList>
    </citation>
    <scope>NUCLEOTIDE SEQUENCE</scope>
</reference>
<name>A0A821W9D3_9BILA</name>
<dbReference type="EMBL" id="CAJOBP010082862">
    <property type="protein sequence ID" value="CAF4920631.1"/>
    <property type="molecule type" value="Genomic_DNA"/>
</dbReference>
<dbReference type="Proteomes" id="UP000663873">
    <property type="component" value="Unassembled WGS sequence"/>
</dbReference>
<comment type="caution">
    <text evidence="1">The sequence shown here is derived from an EMBL/GenBank/DDBJ whole genome shotgun (WGS) entry which is preliminary data.</text>
</comment>
<feature type="non-terminal residue" evidence="1">
    <location>
        <position position="1"/>
    </location>
</feature>
<proteinExistence type="predicted"/>
<gene>
    <name evidence="1" type="ORF">UJA718_LOCUS46411</name>
</gene>
<accession>A0A821W9D3</accession>
<evidence type="ECO:0000313" key="1">
    <source>
        <dbReference type="EMBL" id="CAF4920631.1"/>
    </source>
</evidence>
<protein>
    <submittedName>
        <fullName evidence="1">Uncharacterized protein</fullName>
    </submittedName>
</protein>
<sequence length="76" mass="8887">HSTNKTGKLTMRNVIRSASKTMLKRALRLALLRRRTRRTRRLARRTLLNINIFAINTMQNGIIKLKRKSIIGLTFL</sequence>